<dbReference type="GO" id="GO:0032993">
    <property type="term" value="C:protein-DNA complex"/>
    <property type="evidence" value="ECO:0007669"/>
    <property type="project" value="TreeGrafter"/>
</dbReference>
<evidence type="ECO:0000256" key="4">
    <source>
        <dbReference type="ARBA" id="ARBA00023012"/>
    </source>
</evidence>
<evidence type="ECO:0000256" key="6">
    <source>
        <dbReference type="ARBA" id="ARBA00023125"/>
    </source>
</evidence>
<evidence type="ECO:0000259" key="10">
    <source>
        <dbReference type="PROSITE" id="PS50110"/>
    </source>
</evidence>
<dbReference type="GO" id="GO:0045893">
    <property type="term" value="P:positive regulation of DNA-templated transcription"/>
    <property type="evidence" value="ECO:0007669"/>
    <property type="project" value="UniProtKB-ARBA"/>
</dbReference>
<dbReference type="AlphaFoldDB" id="A0A6L3V8E7"/>
<dbReference type="SMART" id="SM00862">
    <property type="entry name" value="Trans_reg_C"/>
    <property type="match status" value="1"/>
</dbReference>
<comment type="subcellular location">
    <subcellularLocation>
        <location evidence="1">Cytoplasm</location>
    </subcellularLocation>
</comment>
<dbReference type="SUPFAM" id="SSF52172">
    <property type="entry name" value="CheY-like"/>
    <property type="match status" value="1"/>
</dbReference>
<dbReference type="CDD" id="cd17574">
    <property type="entry name" value="REC_OmpR"/>
    <property type="match status" value="1"/>
</dbReference>
<evidence type="ECO:0000256" key="1">
    <source>
        <dbReference type="ARBA" id="ARBA00004496"/>
    </source>
</evidence>
<dbReference type="Gene3D" id="1.10.10.10">
    <property type="entry name" value="Winged helix-like DNA-binding domain superfamily/Winged helix DNA-binding domain"/>
    <property type="match status" value="1"/>
</dbReference>
<evidence type="ECO:0000256" key="2">
    <source>
        <dbReference type="ARBA" id="ARBA00022490"/>
    </source>
</evidence>
<dbReference type="OrthoDB" id="9790442at2"/>
<feature type="modified residue" description="4-aspartylphosphate" evidence="8">
    <location>
        <position position="55"/>
    </location>
</feature>
<dbReference type="FunFam" id="1.10.10.10:FF:000018">
    <property type="entry name" value="DNA-binding response regulator ResD"/>
    <property type="match status" value="1"/>
</dbReference>
<keyword evidence="2" id="KW-0963">Cytoplasm</keyword>
<dbReference type="Pfam" id="PF00486">
    <property type="entry name" value="Trans_reg_C"/>
    <property type="match status" value="1"/>
</dbReference>
<evidence type="ECO:0000256" key="7">
    <source>
        <dbReference type="ARBA" id="ARBA00023163"/>
    </source>
</evidence>
<evidence type="ECO:0000256" key="8">
    <source>
        <dbReference type="PROSITE-ProRule" id="PRU00169"/>
    </source>
</evidence>
<dbReference type="InterPro" id="IPR039420">
    <property type="entry name" value="WalR-like"/>
</dbReference>
<protein>
    <submittedName>
        <fullName evidence="12">Response regulator transcription factor</fullName>
    </submittedName>
</protein>
<dbReference type="Proteomes" id="UP000481030">
    <property type="component" value="Unassembled WGS sequence"/>
</dbReference>
<name>A0A6L3V8E7_9BACI</name>
<organism evidence="12 13">
    <name type="scientific">Cytobacillus depressus</name>
    <dbReference type="NCBI Taxonomy" id="1602942"/>
    <lineage>
        <taxon>Bacteria</taxon>
        <taxon>Bacillati</taxon>
        <taxon>Bacillota</taxon>
        <taxon>Bacilli</taxon>
        <taxon>Bacillales</taxon>
        <taxon>Bacillaceae</taxon>
        <taxon>Cytobacillus</taxon>
    </lineage>
</organism>
<evidence type="ECO:0000256" key="9">
    <source>
        <dbReference type="PROSITE-ProRule" id="PRU01091"/>
    </source>
</evidence>
<sequence>MTANGKILIVEDEKSIRKLVAFNLQRSNFDVIEAAEGKIALQLVKEQSPSLVILDLMLPDMDGFEICTTIREENPLLPIIILSARGQDMDKILGLELGADDYIVKPFNPLELVARVRTVLRRTELSSQLVKVEKIESGPYVLELKTQRVYKSGKLLKLTPREFQLMKFFFERLNMPITRDEFLDEVWGLDYFGDPKTVDVHIRRLREKIEDDPSNPLYLKTIWGLGYCFQESEKLG</sequence>
<dbReference type="GO" id="GO:0000156">
    <property type="term" value="F:phosphorelay response regulator activity"/>
    <property type="evidence" value="ECO:0007669"/>
    <property type="project" value="TreeGrafter"/>
</dbReference>
<dbReference type="GO" id="GO:0000987">
    <property type="term" value="F:cis-regulatory region sequence-specific DNA binding"/>
    <property type="evidence" value="ECO:0007669"/>
    <property type="project" value="UniProtKB-ARBA"/>
</dbReference>
<dbReference type="PANTHER" id="PTHR48111:SF54">
    <property type="entry name" value="STAGE 0 SPORULATION PROTEIN A HOMOLOG"/>
    <property type="match status" value="1"/>
</dbReference>
<evidence type="ECO:0000259" key="11">
    <source>
        <dbReference type="PROSITE" id="PS51755"/>
    </source>
</evidence>
<gene>
    <name evidence="12" type="ORF">F7731_05465</name>
</gene>
<dbReference type="PROSITE" id="PS51755">
    <property type="entry name" value="OMPR_PHOB"/>
    <property type="match status" value="1"/>
</dbReference>
<dbReference type="Gene3D" id="6.10.250.690">
    <property type="match status" value="1"/>
</dbReference>
<dbReference type="FunFam" id="3.40.50.2300:FF:000021">
    <property type="entry name" value="Two-component system response regulator KdpE"/>
    <property type="match status" value="1"/>
</dbReference>
<dbReference type="PROSITE" id="PS50110">
    <property type="entry name" value="RESPONSE_REGULATORY"/>
    <property type="match status" value="1"/>
</dbReference>
<feature type="domain" description="OmpR/PhoB-type" evidence="11">
    <location>
        <begin position="132"/>
        <end position="231"/>
    </location>
</feature>
<dbReference type="RefSeq" id="WP_151533759.1">
    <property type="nucleotide sequence ID" value="NZ_WBOS01000002.1"/>
</dbReference>
<keyword evidence="13" id="KW-1185">Reference proteome</keyword>
<dbReference type="Pfam" id="PF00072">
    <property type="entry name" value="Response_reg"/>
    <property type="match status" value="1"/>
</dbReference>
<dbReference type="InterPro" id="IPR011006">
    <property type="entry name" value="CheY-like_superfamily"/>
</dbReference>
<reference evidence="12 13" key="1">
    <citation type="journal article" date="2016" name="Antonie Van Leeuwenhoek">
        <title>Bacillus depressus sp. nov., isolated from soil of a sunflower field.</title>
        <authorList>
            <person name="Wei X."/>
            <person name="Xin D."/>
            <person name="Xin Y."/>
            <person name="Zhang H."/>
            <person name="Wang T."/>
            <person name="Zhang J."/>
        </authorList>
    </citation>
    <scope>NUCLEOTIDE SEQUENCE [LARGE SCALE GENOMIC DNA]</scope>
    <source>
        <strain evidence="12 13">BZ1</strain>
    </source>
</reference>
<dbReference type="InterPro" id="IPR001789">
    <property type="entry name" value="Sig_transdc_resp-reg_receiver"/>
</dbReference>
<dbReference type="SUPFAM" id="SSF46894">
    <property type="entry name" value="C-terminal effector domain of the bipartite response regulators"/>
    <property type="match status" value="1"/>
</dbReference>
<proteinExistence type="predicted"/>
<feature type="DNA-binding region" description="OmpR/PhoB-type" evidence="9">
    <location>
        <begin position="132"/>
        <end position="231"/>
    </location>
</feature>
<evidence type="ECO:0000313" key="13">
    <source>
        <dbReference type="Proteomes" id="UP000481030"/>
    </source>
</evidence>
<keyword evidence="7" id="KW-0804">Transcription</keyword>
<keyword evidence="3 8" id="KW-0597">Phosphoprotein</keyword>
<dbReference type="Gene3D" id="3.40.50.2300">
    <property type="match status" value="1"/>
</dbReference>
<dbReference type="SMART" id="SM00448">
    <property type="entry name" value="REC"/>
    <property type="match status" value="1"/>
</dbReference>
<evidence type="ECO:0000313" key="12">
    <source>
        <dbReference type="EMBL" id="KAB2337075.1"/>
    </source>
</evidence>
<evidence type="ECO:0000256" key="5">
    <source>
        <dbReference type="ARBA" id="ARBA00023015"/>
    </source>
</evidence>
<dbReference type="GO" id="GO:0005829">
    <property type="term" value="C:cytosol"/>
    <property type="evidence" value="ECO:0007669"/>
    <property type="project" value="TreeGrafter"/>
</dbReference>
<keyword evidence="5" id="KW-0805">Transcription regulation</keyword>
<dbReference type="CDD" id="cd00383">
    <property type="entry name" value="trans_reg_C"/>
    <property type="match status" value="1"/>
</dbReference>
<accession>A0A6L3V8E7</accession>
<keyword evidence="6 9" id="KW-0238">DNA-binding</keyword>
<dbReference type="GO" id="GO:0042802">
    <property type="term" value="F:identical protein binding"/>
    <property type="evidence" value="ECO:0007669"/>
    <property type="project" value="UniProtKB-ARBA"/>
</dbReference>
<feature type="domain" description="Response regulatory" evidence="10">
    <location>
        <begin position="6"/>
        <end position="120"/>
    </location>
</feature>
<dbReference type="InterPro" id="IPR001867">
    <property type="entry name" value="OmpR/PhoB-type_DNA-bd"/>
</dbReference>
<comment type="caution">
    <text evidence="12">The sequence shown here is derived from an EMBL/GenBank/DDBJ whole genome shotgun (WGS) entry which is preliminary data.</text>
</comment>
<keyword evidence="4" id="KW-0902">Two-component regulatory system</keyword>
<evidence type="ECO:0000256" key="3">
    <source>
        <dbReference type="ARBA" id="ARBA00022553"/>
    </source>
</evidence>
<dbReference type="PANTHER" id="PTHR48111">
    <property type="entry name" value="REGULATOR OF RPOS"/>
    <property type="match status" value="1"/>
</dbReference>
<dbReference type="InterPro" id="IPR016032">
    <property type="entry name" value="Sig_transdc_resp-reg_C-effctor"/>
</dbReference>
<dbReference type="InterPro" id="IPR036388">
    <property type="entry name" value="WH-like_DNA-bd_sf"/>
</dbReference>
<dbReference type="EMBL" id="WBOS01000002">
    <property type="protein sequence ID" value="KAB2337075.1"/>
    <property type="molecule type" value="Genomic_DNA"/>
</dbReference>